<evidence type="ECO:0000259" key="7">
    <source>
        <dbReference type="PROSITE" id="PS50943"/>
    </source>
</evidence>
<comment type="similarity">
    <text evidence="1">Belongs to the sigma-70 factor family.</text>
</comment>
<dbReference type="InterPro" id="IPR013325">
    <property type="entry name" value="RNA_pol_sigma_r2"/>
</dbReference>
<keyword evidence="3" id="KW-0805">Transcription regulation</keyword>
<dbReference type="InterPro" id="IPR014284">
    <property type="entry name" value="RNA_pol_sigma-70_dom"/>
</dbReference>
<dbReference type="Pfam" id="PF04545">
    <property type="entry name" value="Sigma70_r4"/>
    <property type="match status" value="1"/>
</dbReference>
<dbReference type="PRINTS" id="PR00046">
    <property type="entry name" value="SIGMA70FCT"/>
</dbReference>
<evidence type="ECO:0000313" key="9">
    <source>
        <dbReference type="Proteomes" id="UP001595696"/>
    </source>
</evidence>
<evidence type="ECO:0000313" key="8">
    <source>
        <dbReference type="EMBL" id="MFC3965278.1"/>
    </source>
</evidence>
<dbReference type="InterPro" id="IPR001387">
    <property type="entry name" value="Cro/C1-type_HTH"/>
</dbReference>
<dbReference type="Pfam" id="PF04539">
    <property type="entry name" value="Sigma70_r3"/>
    <property type="match status" value="1"/>
</dbReference>
<dbReference type="PANTHER" id="PTHR30385:SF4">
    <property type="entry name" value="RNA POLYMERASE SIGMA-E FACTOR"/>
    <property type="match status" value="1"/>
</dbReference>
<sequence>MTSSRTSTTYAEFARRAGAGRDDYENLEPRFAELAALDPADPARARLRDAIIITALPLAEHIAMRFGGRGENIDDLVQVAMVGLVQAVDRFDPAHGSPFLGFAIPTVMGEVRRHFRDKMWAVRVPRAVKELQQRLAPTIESLSQQLNRMPTAREIAAELGVELVEVTQALIARNAYQSESVDAGGRGEDGGGSVLDDLVAPDPGYTLLEDAITVGPLLAALPERDRQVLVWRYSENLTQTEIAARIGVSQMQVSRILTRVLAQLRAQAMAGAVAAA</sequence>
<dbReference type="InterPro" id="IPR007627">
    <property type="entry name" value="RNA_pol_sigma70_r2"/>
</dbReference>
<keyword evidence="9" id="KW-1185">Reference proteome</keyword>
<dbReference type="SUPFAM" id="SSF88946">
    <property type="entry name" value="Sigma2 domain of RNA polymerase sigma factors"/>
    <property type="match status" value="1"/>
</dbReference>
<organism evidence="8 9">
    <name type="scientific">Nocardia jiangsuensis</name>
    <dbReference type="NCBI Taxonomy" id="1691563"/>
    <lineage>
        <taxon>Bacteria</taxon>
        <taxon>Bacillati</taxon>
        <taxon>Actinomycetota</taxon>
        <taxon>Actinomycetes</taxon>
        <taxon>Mycobacteriales</taxon>
        <taxon>Nocardiaceae</taxon>
        <taxon>Nocardia</taxon>
    </lineage>
</organism>
<evidence type="ECO:0000256" key="3">
    <source>
        <dbReference type="ARBA" id="ARBA00023015"/>
    </source>
</evidence>
<feature type="domain" description="HTH cro/C1-type" evidence="7">
    <location>
        <begin position="236"/>
        <end position="256"/>
    </location>
</feature>
<dbReference type="Proteomes" id="UP001595696">
    <property type="component" value="Unassembled WGS sequence"/>
</dbReference>
<accession>A0ABV8DYN9</accession>
<dbReference type="NCBIfam" id="TIGR02937">
    <property type="entry name" value="sigma70-ECF"/>
    <property type="match status" value="1"/>
</dbReference>
<keyword evidence="4" id="KW-0731">Sigma factor</keyword>
<evidence type="ECO:0000256" key="2">
    <source>
        <dbReference type="ARBA" id="ARBA00022969"/>
    </source>
</evidence>
<dbReference type="InterPro" id="IPR013324">
    <property type="entry name" value="RNA_pol_sigma_r3/r4-like"/>
</dbReference>
<dbReference type="PROSITE" id="PS50943">
    <property type="entry name" value="HTH_CROC1"/>
    <property type="match status" value="1"/>
</dbReference>
<dbReference type="SUPFAM" id="SSF88659">
    <property type="entry name" value="Sigma3 and sigma4 domains of RNA polymerase sigma factors"/>
    <property type="match status" value="2"/>
</dbReference>
<reference evidence="9" key="1">
    <citation type="journal article" date="2019" name="Int. J. Syst. Evol. Microbiol.">
        <title>The Global Catalogue of Microorganisms (GCM) 10K type strain sequencing project: providing services to taxonomists for standard genome sequencing and annotation.</title>
        <authorList>
            <consortium name="The Broad Institute Genomics Platform"/>
            <consortium name="The Broad Institute Genome Sequencing Center for Infectious Disease"/>
            <person name="Wu L."/>
            <person name="Ma J."/>
        </authorList>
    </citation>
    <scope>NUCLEOTIDE SEQUENCE [LARGE SCALE GENOMIC DNA]</scope>
    <source>
        <strain evidence="9">CGMCC 4.7330</strain>
    </source>
</reference>
<gene>
    <name evidence="8" type="ORF">ACFO0B_25095</name>
</gene>
<dbReference type="InterPro" id="IPR014322">
    <property type="entry name" value="RNA_pol_sigma-B/F/G"/>
</dbReference>
<keyword evidence="5" id="KW-0238">DNA-binding</keyword>
<keyword evidence="2" id="KW-0749">Sporulation</keyword>
<comment type="caution">
    <text evidence="8">The sequence shown here is derived from an EMBL/GenBank/DDBJ whole genome shotgun (WGS) entry which is preliminary data.</text>
</comment>
<name>A0ABV8DYN9_9NOCA</name>
<protein>
    <submittedName>
        <fullName evidence="8">SigB/SigF/SigG family RNA polymerase sigma factor</fullName>
    </submittedName>
</protein>
<proteinExistence type="inferred from homology"/>
<evidence type="ECO:0000256" key="6">
    <source>
        <dbReference type="ARBA" id="ARBA00023163"/>
    </source>
</evidence>
<dbReference type="InterPro" id="IPR007624">
    <property type="entry name" value="RNA_pol_sigma70_r3"/>
</dbReference>
<dbReference type="InterPro" id="IPR007630">
    <property type="entry name" value="RNA_pol_sigma70_r4"/>
</dbReference>
<evidence type="ECO:0000256" key="1">
    <source>
        <dbReference type="ARBA" id="ARBA00007788"/>
    </source>
</evidence>
<dbReference type="Pfam" id="PF04542">
    <property type="entry name" value="Sigma70_r2"/>
    <property type="match status" value="1"/>
</dbReference>
<dbReference type="InterPro" id="IPR000943">
    <property type="entry name" value="RNA_pol_sigma70"/>
</dbReference>
<dbReference type="CDD" id="cd06171">
    <property type="entry name" value="Sigma70_r4"/>
    <property type="match status" value="1"/>
</dbReference>
<dbReference type="Gene3D" id="1.20.120.1810">
    <property type="match status" value="1"/>
</dbReference>
<dbReference type="NCBIfam" id="TIGR02980">
    <property type="entry name" value="SigBFG"/>
    <property type="match status" value="1"/>
</dbReference>
<evidence type="ECO:0000256" key="4">
    <source>
        <dbReference type="ARBA" id="ARBA00023082"/>
    </source>
</evidence>
<dbReference type="Gene3D" id="1.20.140.160">
    <property type="match status" value="1"/>
</dbReference>
<keyword evidence="6" id="KW-0804">Transcription</keyword>
<dbReference type="PANTHER" id="PTHR30385">
    <property type="entry name" value="SIGMA FACTOR F FLAGELLAR"/>
    <property type="match status" value="1"/>
</dbReference>
<dbReference type="RefSeq" id="WP_378615027.1">
    <property type="nucleotide sequence ID" value="NZ_JBHSAX010000019.1"/>
</dbReference>
<evidence type="ECO:0000256" key="5">
    <source>
        <dbReference type="ARBA" id="ARBA00023125"/>
    </source>
</evidence>
<dbReference type="EMBL" id="JBHSAX010000019">
    <property type="protein sequence ID" value="MFC3965278.1"/>
    <property type="molecule type" value="Genomic_DNA"/>
</dbReference>